<evidence type="ECO:0000256" key="4">
    <source>
        <dbReference type="SAM" id="SignalP"/>
    </source>
</evidence>
<comment type="caution">
    <text evidence="6">The sequence shown here is derived from an EMBL/GenBank/DDBJ whole genome shotgun (WGS) entry which is preliminary data.</text>
</comment>
<keyword evidence="4" id="KW-0732">Signal</keyword>
<dbReference type="PANTHER" id="PTHR24028:SF72">
    <property type="entry name" value="PROTOCADHERIN GAMMA-A8"/>
    <property type="match status" value="1"/>
</dbReference>
<protein>
    <recommendedName>
        <fullName evidence="5">Cadherin N-terminal domain-containing protein</fullName>
    </recommendedName>
</protein>
<dbReference type="Pfam" id="PF08266">
    <property type="entry name" value="Cadherin_2"/>
    <property type="match status" value="1"/>
</dbReference>
<sequence>MAAPKNYGGRGELVLLCALLGALGKIGRAQIHYSVPEETDKGSFVGNISKDLGLESQELSKHGVRIVSRGRTQLFALNPRSGSLVTAGRIDREELCAQSARC</sequence>
<feature type="domain" description="Cadherin N-terminal" evidence="5">
    <location>
        <begin position="30"/>
        <end position="102"/>
    </location>
</feature>
<keyword evidence="2" id="KW-0472">Membrane</keyword>
<name>A0A5N3ULN7_MUNMU</name>
<feature type="chain" id="PRO_5024332150" description="Cadherin N-terminal domain-containing protein" evidence="4">
    <location>
        <begin position="30"/>
        <end position="102"/>
    </location>
</feature>
<organism evidence="6 7">
    <name type="scientific">Muntiacus muntjak</name>
    <name type="common">Barking deer</name>
    <name type="synonym">Indian muntjac</name>
    <dbReference type="NCBI Taxonomy" id="9888"/>
    <lineage>
        <taxon>Eukaryota</taxon>
        <taxon>Metazoa</taxon>
        <taxon>Chordata</taxon>
        <taxon>Craniata</taxon>
        <taxon>Vertebrata</taxon>
        <taxon>Euteleostomi</taxon>
        <taxon>Mammalia</taxon>
        <taxon>Eutheria</taxon>
        <taxon>Laurasiatheria</taxon>
        <taxon>Artiodactyla</taxon>
        <taxon>Ruminantia</taxon>
        <taxon>Pecora</taxon>
        <taxon>Cervidae</taxon>
        <taxon>Muntiacinae</taxon>
        <taxon>Muntiacus</taxon>
    </lineage>
</organism>
<evidence type="ECO:0000313" key="7">
    <source>
        <dbReference type="Proteomes" id="UP000326458"/>
    </source>
</evidence>
<dbReference type="FunFam" id="2.60.40.60:FF:000006">
    <property type="entry name" value="Protocadherin alpha 2"/>
    <property type="match status" value="1"/>
</dbReference>
<feature type="non-terminal residue" evidence="6">
    <location>
        <position position="102"/>
    </location>
</feature>
<comment type="subcellular location">
    <subcellularLocation>
        <location evidence="1">Membrane</location>
    </subcellularLocation>
</comment>
<dbReference type="InterPro" id="IPR050174">
    <property type="entry name" value="Protocadherin/Cadherin-CA"/>
</dbReference>
<evidence type="ECO:0000259" key="5">
    <source>
        <dbReference type="Pfam" id="PF08266"/>
    </source>
</evidence>
<dbReference type="Proteomes" id="UP000326458">
    <property type="component" value="Unassembled WGS sequence"/>
</dbReference>
<evidence type="ECO:0000256" key="2">
    <source>
        <dbReference type="ARBA" id="ARBA00023136"/>
    </source>
</evidence>
<dbReference type="GO" id="GO:0005509">
    <property type="term" value="F:calcium ion binding"/>
    <property type="evidence" value="ECO:0007669"/>
    <property type="project" value="InterPro"/>
</dbReference>
<reference evidence="6 7" key="1">
    <citation type="submission" date="2019-06" db="EMBL/GenBank/DDBJ databases">
        <title>Discovery of a novel chromosome fission-fusion reversal in muntjac.</title>
        <authorList>
            <person name="Mudd A.B."/>
            <person name="Bredeson J.V."/>
            <person name="Baum R."/>
            <person name="Hockemeyer D."/>
            <person name="Rokhsar D.S."/>
        </authorList>
    </citation>
    <scope>NUCLEOTIDE SEQUENCE [LARGE SCALE GENOMIC DNA]</scope>
    <source>
        <strain evidence="6">UTSW_UCB_Mm</strain>
        <tissue evidence="6">Fibroblast cell line</tissue>
    </source>
</reference>
<evidence type="ECO:0000256" key="3">
    <source>
        <dbReference type="ARBA" id="ARBA00023180"/>
    </source>
</evidence>
<dbReference type="AlphaFoldDB" id="A0A5N3ULN7"/>
<evidence type="ECO:0000256" key="1">
    <source>
        <dbReference type="ARBA" id="ARBA00004370"/>
    </source>
</evidence>
<feature type="signal peptide" evidence="4">
    <location>
        <begin position="1"/>
        <end position="29"/>
    </location>
</feature>
<dbReference type="GO" id="GO:0005886">
    <property type="term" value="C:plasma membrane"/>
    <property type="evidence" value="ECO:0007669"/>
    <property type="project" value="TreeGrafter"/>
</dbReference>
<dbReference type="EMBL" id="VCEA01008348">
    <property type="protein sequence ID" value="KAB0337574.1"/>
    <property type="molecule type" value="Genomic_DNA"/>
</dbReference>
<proteinExistence type="predicted"/>
<dbReference type="GO" id="GO:0007155">
    <property type="term" value="P:cell adhesion"/>
    <property type="evidence" value="ECO:0007669"/>
    <property type="project" value="TreeGrafter"/>
</dbReference>
<gene>
    <name evidence="6" type="ORF">FD754_025111</name>
</gene>
<keyword evidence="7" id="KW-1185">Reference proteome</keyword>
<dbReference type="PANTHER" id="PTHR24028">
    <property type="entry name" value="CADHERIN-87A"/>
    <property type="match status" value="1"/>
</dbReference>
<dbReference type="InterPro" id="IPR015919">
    <property type="entry name" value="Cadherin-like_sf"/>
</dbReference>
<accession>A0A5N3ULN7</accession>
<dbReference type="InterPro" id="IPR013164">
    <property type="entry name" value="Cadherin_N"/>
</dbReference>
<dbReference type="Gene3D" id="2.60.40.60">
    <property type="entry name" value="Cadherins"/>
    <property type="match status" value="1"/>
</dbReference>
<dbReference type="SUPFAM" id="SSF49313">
    <property type="entry name" value="Cadherin-like"/>
    <property type="match status" value="1"/>
</dbReference>
<evidence type="ECO:0000313" key="6">
    <source>
        <dbReference type="EMBL" id="KAB0337574.1"/>
    </source>
</evidence>
<keyword evidence="3" id="KW-0325">Glycoprotein</keyword>